<organism evidence="1">
    <name type="scientific">marine sediment metagenome</name>
    <dbReference type="NCBI Taxonomy" id="412755"/>
    <lineage>
        <taxon>unclassified sequences</taxon>
        <taxon>metagenomes</taxon>
        <taxon>ecological metagenomes</taxon>
    </lineage>
</organism>
<name>A0A0F9RVK0_9ZZZZ</name>
<comment type="caution">
    <text evidence="1">The sequence shown here is derived from an EMBL/GenBank/DDBJ whole genome shotgun (WGS) entry which is preliminary data.</text>
</comment>
<dbReference type="EMBL" id="LAZR01002525">
    <property type="protein sequence ID" value="KKN28916.1"/>
    <property type="molecule type" value="Genomic_DNA"/>
</dbReference>
<gene>
    <name evidence="1" type="ORF">LCGC14_0849370</name>
</gene>
<sequence>MSYIPGTHSGGSIETYLQQELQRISEAIEPIADGDLRIRHVVPTKPRNGLYYADGTDWNPGSGKGVYRYDEDTTSFVFLG</sequence>
<evidence type="ECO:0000313" key="1">
    <source>
        <dbReference type="EMBL" id="KKN28916.1"/>
    </source>
</evidence>
<reference evidence="1" key="1">
    <citation type="journal article" date="2015" name="Nature">
        <title>Complex archaea that bridge the gap between prokaryotes and eukaryotes.</title>
        <authorList>
            <person name="Spang A."/>
            <person name="Saw J.H."/>
            <person name="Jorgensen S.L."/>
            <person name="Zaremba-Niedzwiedzka K."/>
            <person name="Martijn J."/>
            <person name="Lind A.E."/>
            <person name="van Eijk R."/>
            <person name="Schleper C."/>
            <person name="Guy L."/>
            <person name="Ettema T.J."/>
        </authorList>
    </citation>
    <scope>NUCLEOTIDE SEQUENCE</scope>
</reference>
<proteinExistence type="predicted"/>
<accession>A0A0F9RVK0</accession>
<dbReference type="AlphaFoldDB" id="A0A0F9RVK0"/>
<protein>
    <submittedName>
        <fullName evidence="1">Uncharacterized protein</fullName>
    </submittedName>
</protein>